<protein>
    <recommendedName>
        <fullName evidence="1">Heterokaryon incompatibility domain-containing protein</fullName>
    </recommendedName>
</protein>
<sequence>MAHLPDPQARRRAISGIPSYLPGYPKCISEKTKAIESLLSPKVPLEGATPKEICTISFDELSHGHHAINFMFSATPERYRLINCSKVIQDRSLQIIEFTDFPRLCYAALSYVWQGNFPVDGPKLETSEFSVLGAEEADPLGLDVLFDACTAAIACGASFIWLDRLCIMQLSKKDKLWQIREMYRIYSFATVCIVIPGGLRALVSLAEETLWIHRAWTLQEVVAPPSCAVLFAWTLKAGEIEMKVAGERGSEPIEIVTPGRSAMVSLGAALTMCVAGSFTFISSDANQVSSSIQMHCRLFGGPHDEQPVAQLPTKMVSTANSDIQLPHVSALIFAIDAHLDTEEMREFCIWQCAFVRTSSRPVDMVFSIMGLLGVTLDPKAFGVDDRLSATIALAREILGQGRSASWLGMSVGLPPCSSLSTFPIFPRTSVAGRATYALPNGDERLIQLTEAVYPNEIGMFPPLTGSMDEYGYFTFEALAAVAVAAPPSTILPASFLYNDPNIPTALRASDGSTWEIHPDLVTANGLDGEAIVSHKLQSFAVMLGFFNIMPAEARVRFNGHPNGSGALSAWVGPISSRAPDN</sequence>
<gene>
    <name evidence="2" type="ORF">TGAMA5MH_07602</name>
</gene>
<name>A0A2K0T501_9HYPO</name>
<evidence type="ECO:0000313" key="2">
    <source>
        <dbReference type="EMBL" id="PNP40605.1"/>
    </source>
</evidence>
<comment type="caution">
    <text evidence="2">The sequence shown here is derived from an EMBL/GenBank/DDBJ whole genome shotgun (WGS) entry which is preliminary data.</text>
</comment>
<dbReference type="InterPro" id="IPR010730">
    <property type="entry name" value="HET"/>
</dbReference>
<dbReference type="Proteomes" id="UP000236546">
    <property type="component" value="Unassembled WGS sequence"/>
</dbReference>
<dbReference type="OrthoDB" id="674604at2759"/>
<dbReference type="PANTHER" id="PTHR33112">
    <property type="entry name" value="DOMAIN PROTEIN, PUTATIVE-RELATED"/>
    <property type="match status" value="1"/>
</dbReference>
<evidence type="ECO:0000313" key="3">
    <source>
        <dbReference type="Proteomes" id="UP000236546"/>
    </source>
</evidence>
<evidence type="ECO:0000259" key="1">
    <source>
        <dbReference type="Pfam" id="PF06985"/>
    </source>
</evidence>
<dbReference type="AlphaFoldDB" id="A0A2K0T501"/>
<organism evidence="2 3">
    <name type="scientific">Trichoderma gamsii</name>
    <dbReference type="NCBI Taxonomy" id="398673"/>
    <lineage>
        <taxon>Eukaryota</taxon>
        <taxon>Fungi</taxon>
        <taxon>Dikarya</taxon>
        <taxon>Ascomycota</taxon>
        <taxon>Pezizomycotina</taxon>
        <taxon>Sordariomycetes</taxon>
        <taxon>Hypocreomycetidae</taxon>
        <taxon>Hypocreales</taxon>
        <taxon>Hypocreaceae</taxon>
        <taxon>Trichoderma</taxon>
    </lineage>
</organism>
<accession>A0A2K0T501</accession>
<dbReference type="Pfam" id="PF06985">
    <property type="entry name" value="HET"/>
    <property type="match status" value="1"/>
</dbReference>
<dbReference type="EMBL" id="MTYH01000068">
    <property type="protein sequence ID" value="PNP40605.1"/>
    <property type="molecule type" value="Genomic_DNA"/>
</dbReference>
<dbReference type="PANTHER" id="PTHR33112:SF16">
    <property type="entry name" value="HETEROKARYON INCOMPATIBILITY DOMAIN-CONTAINING PROTEIN"/>
    <property type="match status" value="1"/>
</dbReference>
<proteinExistence type="predicted"/>
<feature type="domain" description="Heterokaryon incompatibility" evidence="1">
    <location>
        <begin position="106"/>
        <end position="197"/>
    </location>
</feature>
<reference evidence="2 3" key="1">
    <citation type="submission" date="2017-02" db="EMBL/GenBank/DDBJ databases">
        <title>Genomes of Trichoderma spp. with biocontrol activity.</title>
        <authorList>
            <person name="Gardiner D."/>
            <person name="Kazan K."/>
            <person name="Vos C."/>
            <person name="Harvey P."/>
        </authorList>
    </citation>
    <scope>NUCLEOTIDE SEQUENCE [LARGE SCALE GENOMIC DNA]</scope>
    <source>
        <strain evidence="2 3">A5MH</strain>
    </source>
</reference>